<name>A0A6A5UPJ1_9PLEO</name>
<keyword evidence="2" id="KW-1185">Reference proteome</keyword>
<dbReference type="AlphaFoldDB" id="A0A6A5UPJ1"/>
<proteinExistence type="predicted"/>
<organism evidence="1 2">
    <name type="scientific">Bimuria novae-zelandiae CBS 107.79</name>
    <dbReference type="NCBI Taxonomy" id="1447943"/>
    <lineage>
        <taxon>Eukaryota</taxon>
        <taxon>Fungi</taxon>
        <taxon>Dikarya</taxon>
        <taxon>Ascomycota</taxon>
        <taxon>Pezizomycotina</taxon>
        <taxon>Dothideomycetes</taxon>
        <taxon>Pleosporomycetidae</taxon>
        <taxon>Pleosporales</taxon>
        <taxon>Massarineae</taxon>
        <taxon>Didymosphaeriaceae</taxon>
        <taxon>Bimuria</taxon>
    </lineage>
</organism>
<evidence type="ECO:0000313" key="1">
    <source>
        <dbReference type="EMBL" id="KAF1966785.1"/>
    </source>
</evidence>
<dbReference type="Proteomes" id="UP000800036">
    <property type="component" value="Unassembled WGS sequence"/>
</dbReference>
<protein>
    <submittedName>
        <fullName evidence="1">Uncharacterized protein</fullName>
    </submittedName>
</protein>
<sequence>MYKQQAIVFASLETFQVDLSFKRVARGFHGLIFAFYHEQHGKLFTLARMYINYKRRRMYQRCFKILFKHVS</sequence>
<accession>A0A6A5UPJ1</accession>
<gene>
    <name evidence="1" type="ORF">BU23DRAFT_311972</name>
</gene>
<dbReference type="EMBL" id="ML976741">
    <property type="protein sequence ID" value="KAF1966785.1"/>
    <property type="molecule type" value="Genomic_DNA"/>
</dbReference>
<reference evidence="1" key="1">
    <citation type="journal article" date="2020" name="Stud. Mycol.">
        <title>101 Dothideomycetes genomes: a test case for predicting lifestyles and emergence of pathogens.</title>
        <authorList>
            <person name="Haridas S."/>
            <person name="Albert R."/>
            <person name="Binder M."/>
            <person name="Bloem J."/>
            <person name="Labutti K."/>
            <person name="Salamov A."/>
            <person name="Andreopoulos B."/>
            <person name="Baker S."/>
            <person name="Barry K."/>
            <person name="Bills G."/>
            <person name="Bluhm B."/>
            <person name="Cannon C."/>
            <person name="Castanera R."/>
            <person name="Culley D."/>
            <person name="Daum C."/>
            <person name="Ezra D."/>
            <person name="Gonzalez J."/>
            <person name="Henrissat B."/>
            <person name="Kuo A."/>
            <person name="Liang C."/>
            <person name="Lipzen A."/>
            <person name="Lutzoni F."/>
            <person name="Magnuson J."/>
            <person name="Mondo S."/>
            <person name="Nolan M."/>
            <person name="Ohm R."/>
            <person name="Pangilinan J."/>
            <person name="Park H.-J."/>
            <person name="Ramirez L."/>
            <person name="Alfaro M."/>
            <person name="Sun H."/>
            <person name="Tritt A."/>
            <person name="Yoshinaga Y."/>
            <person name="Zwiers L.-H."/>
            <person name="Turgeon B."/>
            <person name="Goodwin S."/>
            <person name="Spatafora J."/>
            <person name="Crous P."/>
            <person name="Grigoriev I."/>
        </authorList>
    </citation>
    <scope>NUCLEOTIDE SEQUENCE</scope>
    <source>
        <strain evidence="1">CBS 107.79</strain>
    </source>
</reference>
<dbReference type="OrthoDB" id="4492681at2759"/>
<evidence type="ECO:0000313" key="2">
    <source>
        <dbReference type="Proteomes" id="UP000800036"/>
    </source>
</evidence>